<dbReference type="PANTHER" id="PTHR43798:SF33">
    <property type="entry name" value="HYDROLASE, PUTATIVE (AFU_ORTHOLOGUE AFUA_2G14860)-RELATED"/>
    <property type="match status" value="1"/>
</dbReference>
<protein>
    <submittedName>
        <fullName evidence="4">Alpha/beta-hydrolase</fullName>
    </submittedName>
</protein>
<keyword evidence="5" id="KW-1185">Reference proteome</keyword>
<reference evidence="4 5" key="1">
    <citation type="submission" date="2018-02" db="EMBL/GenBank/DDBJ databases">
        <title>The genomes of Aspergillus section Nigri reveals drivers in fungal speciation.</title>
        <authorList>
            <consortium name="DOE Joint Genome Institute"/>
            <person name="Vesth T.C."/>
            <person name="Nybo J."/>
            <person name="Theobald S."/>
            <person name="Brandl J."/>
            <person name="Frisvad J.C."/>
            <person name="Nielsen K.F."/>
            <person name="Lyhne E.K."/>
            <person name="Kogle M.E."/>
            <person name="Kuo A."/>
            <person name="Riley R."/>
            <person name="Clum A."/>
            <person name="Nolan M."/>
            <person name="Lipzen A."/>
            <person name="Salamov A."/>
            <person name="Henrissat B."/>
            <person name="Wiebenga A."/>
            <person name="De vries R.P."/>
            <person name="Grigoriev I.V."/>
            <person name="Mortensen U.H."/>
            <person name="Andersen M.R."/>
            <person name="Baker S.E."/>
        </authorList>
    </citation>
    <scope>NUCLEOTIDE SEQUENCE [LARGE SCALE GENOMIC DNA]</scope>
    <source>
        <strain evidence="4 5">CBS 115571</strain>
    </source>
</reference>
<dbReference type="GO" id="GO:0006508">
    <property type="term" value="P:proteolysis"/>
    <property type="evidence" value="ECO:0007669"/>
    <property type="project" value="InterPro"/>
</dbReference>
<dbReference type="InterPro" id="IPR029058">
    <property type="entry name" value="AB_hydrolase_fold"/>
</dbReference>
<dbReference type="PRINTS" id="PR00793">
    <property type="entry name" value="PROAMNOPTASE"/>
</dbReference>
<dbReference type="AlphaFoldDB" id="A0A2V5H0L7"/>
<organism evidence="4 5">
    <name type="scientific">Aspergillus violaceofuscus (strain CBS 115571)</name>
    <dbReference type="NCBI Taxonomy" id="1450538"/>
    <lineage>
        <taxon>Eukaryota</taxon>
        <taxon>Fungi</taxon>
        <taxon>Dikarya</taxon>
        <taxon>Ascomycota</taxon>
        <taxon>Pezizomycotina</taxon>
        <taxon>Eurotiomycetes</taxon>
        <taxon>Eurotiomycetidae</taxon>
        <taxon>Eurotiales</taxon>
        <taxon>Aspergillaceae</taxon>
        <taxon>Aspergillus</taxon>
    </lineage>
</organism>
<dbReference type="Pfam" id="PF00561">
    <property type="entry name" value="Abhydrolase_1"/>
    <property type="match status" value="1"/>
</dbReference>
<dbReference type="SUPFAM" id="SSF53474">
    <property type="entry name" value="alpha/beta-Hydrolases"/>
    <property type="match status" value="1"/>
</dbReference>
<evidence type="ECO:0000313" key="5">
    <source>
        <dbReference type="Proteomes" id="UP000249829"/>
    </source>
</evidence>
<accession>A0A2V5H0L7</accession>
<keyword evidence="2 4" id="KW-0378">Hydrolase</keyword>
<dbReference type="GO" id="GO:0008233">
    <property type="term" value="F:peptidase activity"/>
    <property type="evidence" value="ECO:0007669"/>
    <property type="project" value="InterPro"/>
</dbReference>
<dbReference type="STRING" id="1450538.A0A2V5H0L7"/>
<gene>
    <name evidence="4" type="ORF">BO99DRAFT_446402</name>
</gene>
<dbReference type="OMA" id="EKYFDYT"/>
<evidence type="ECO:0000313" key="4">
    <source>
        <dbReference type="EMBL" id="PYI15114.1"/>
    </source>
</evidence>
<proteinExistence type="inferred from homology"/>
<evidence type="ECO:0000259" key="3">
    <source>
        <dbReference type="Pfam" id="PF00561"/>
    </source>
</evidence>
<comment type="similarity">
    <text evidence="1">Belongs to the peptidase S33 family.</text>
</comment>
<evidence type="ECO:0000256" key="2">
    <source>
        <dbReference type="ARBA" id="ARBA00022801"/>
    </source>
</evidence>
<name>A0A2V5H0L7_ASPV1</name>
<dbReference type="Gene3D" id="3.40.50.1820">
    <property type="entry name" value="alpha/beta hydrolase"/>
    <property type="match status" value="1"/>
</dbReference>
<evidence type="ECO:0000256" key="1">
    <source>
        <dbReference type="ARBA" id="ARBA00010088"/>
    </source>
</evidence>
<dbReference type="InterPro" id="IPR000073">
    <property type="entry name" value="AB_hydrolase_1"/>
</dbReference>
<dbReference type="InterPro" id="IPR050266">
    <property type="entry name" value="AB_hydrolase_sf"/>
</dbReference>
<sequence>MVEHITVNGAGLAYRLVGPKDAPLIITLHGGRGFGDHTSDFKAYSPLSQGNYRILSFDYRGHGYSSRTKPYTFQQLVDDIEALRRRFAGADTPCIICGGSFGGFLALQYSIQYPNKVSHLILRGTAASHHHEEQAIQTLHARLHRAPGMSINMLRDKIFGHFDSDIEFQLVMHAAAPLYRERFDPDLALQQNLATVFNAESHNDLYAAPKKFFDYRDQLHRISARTLVIVGEKDWICPPAQSEVIVEGIPGAKLAVVAGANHSVHLEKNEMVLEMIRGHLAQD</sequence>
<dbReference type="PANTHER" id="PTHR43798">
    <property type="entry name" value="MONOACYLGLYCEROL LIPASE"/>
    <property type="match status" value="1"/>
</dbReference>
<dbReference type="PRINTS" id="PR00111">
    <property type="entry name" value="ABHYDROLASE"/>
</dbReference>
<dbReference type="InterPro" id="IPR002410">
    <property type="entry name" value="Peptidase_S33"/>
</dbReference>
<dbReference type="Proteomes" id="UP000249829">
    <property type="component" value="Unassembled WGS sequence"/>
</dbReference>
<dbReference type="GO" id="GO:0016020">
    <property type="term" value="C:membrane"/>
    <property type="evidence" value="ECO:0007669"/>
    <property type="project" value="TreeGrafter"/>
</dbReference>
<feature type="domain" description="AB hydrolase-1" evidence="3">
    <location>
        <begin position="23"/>
        <end position="268"/>
    </location>
</feature>
<dbReference type="EMBL" id="KZ825195">
    <property type="protein sequence ID" value="PYI15114.1"/>
    <property type="molecule type" value="Genomic_DNA"/>
</dbReference>